<dbReference type="GO" id="GO:0008360">
    <property type="term" value="P:regulation of cell shape"/>
    <property type="evidence" value="ECO:0007669"/>
    <property type="project" value="TreeGrafter"/>
</dbReference>
<reference evidence="3 4" key="1">
    <citation type="journal article" date="2018" name="Nat. Ecol. Evol.">
        <title>Shark genomes provide insights into elasmobranch evolution and the origin of vertebrates.</title>
        <authorList>
            <person name="Hara Y"/>
            <person name="Yamaguchi K"/>
            <person name="Onimaru K"/>
            <person name="Kadota M"/>
            <person name="Koyanagi M"/>
            <person name="Keeley SD"/>
            <person name="Tatsumi K"/>
            <person name="Tanaka K"/>
            <person name="Motone F"/>
            <person name="Kageyama Y"/>
            <person name="Nozu R"/>
            <person name="Adachi N"/>
            <person name="Nishimura O"/>
            <person name="Nakagawa R"/>
            <person name="Tanegashima C"/>
            <person name="Kiyatake I"/>
            <person name="Matsumoto R"/>
            <person name="Murakumo K"/>
            <person name="Nishida K"/>
            <person name="Terakita A"/>
            <person name="Kuratani S"/>
            <person name="Sato K"/>
            <person name="Hyodo S Kuraku.S."/>
        </authorList>
    </citation>
    <scope>NUCLEOTIDE SEQUENCE [LARGE SCALE GENOMIC DNA]</scope>
</reference>
<dbReference type="GO" id="GO:0030175">
    <property type="term" value="C:filopodium"/>
    <property type="evidence" value="ECO:0007669"/>
    <property type="project" value="TreeGrafter"/>
</dbReference>
<dbReference type="GO" id="GO:0051489">
    <property type="term" value="P:regulation of filopodium assembly"/>
    <property type="evidence" value="ECO:0007669"/>
    <property type="project" value="TreeGrafter"/>
</dbReference>
<accession>A0A401QAM6</accession>
<comment type="caution">
    <text evidence="1">Lacks conserved residue(s) required for the propagation of feature annotation.</text>
</comment>
<evidence type="ECO:0000256" key="1">
    <source>
        <dbReference type="PROSITE-ProRule" id="PRU00782"/>
    </source>
</evidence>
<dbReference type="GO" id="GO:0060002">
    <property type="term" value="F:plus-end directed microfilament motor activity"/>
    <property type="evidence" value="ECO:0007669"/>
    <property type="project" value="TreeGrafter"/>
</dbReference>
<sequence length="88" mass="10504">MPEQFDEGVVQNQLRYSGMLEMVKIRRAGFPVRRPFQEFYLRYKMLLKNCNIPEDGKERCTTLLKLYDDCNSHWRLGRSKVSALTHYS</sequence>
<keyword evidence="4" id="KW-1185">Reference proteome</keyword>
<keyword evidence="1" id="KW-0518">Myosin</keyword>
<dbReference type="InterPro" id="IPR001609">
    <property type="entry name" value="Myosin_head_motor_dom-like"/>
</dbReference>
<dbReference type="GO" id="GO:0005524">
    <property type="term" value="F:ATP binding"/>
    <property type="evidence" value="ECO:0007669"/>
    <property type="project" value="InterPro"/>
</dbReference>
<evidence type="ECO:0000313" key="4">
    <source>
        <dbReference type="Proteomes" id="UP000288216"/>
    </source>
</evidence>
<comment type="similarity">
    <text evidence="1">Belongs to the TRAFAC class myosin-kinesin ATPase superfamily. Myosin family.</text>
</comment>
<proteinExistence type="inferred from homology"/>
<dbReference type="InterPro" id="IPR051724">
    <property type="entry name" value="Actin_motor_Myosin"/>
</dbReference>
<dbReference type="PROSITE" id="PS51456">
    <property type="entry name" value="MYOSIN_MOTOR"/>
    <property type="match status" value="1"/>
</dbReference>
<dbReference type="AlphaFoldDB" id="A0A401QAM6"/>
<dbReference type="GO" id="GO:0005547">
    <property type="term" value="F:phosphatidylinositol-3,4,5-trisphosphate binding"/>
    <property type="evidence" value="ECO:0007669"/>
    <property type="project" value="TreeGrafter"/>
</dbReference>
<keyword evidence="1" id="KW-0009">Actin-binding</keyword>
<feature type="non-terminal residue" evidence="3">
    <location>
        <position position="1"/>
    </location>
</feature>
<dbReference type="InterPro" id="IPR027417">
    <property type="entry name" value="P-loop_NTPase"/>
</dbReference>
<dbReference type="GO" id="GO:0051015">
    <property type="term" value="F:actin filament binding"/>
    <property type="evidence" value="ECO:0007669"/>
    <property type="project" value="TreeGrafter"/>
</dbReference>
<evidence type="ECO:0000313" key="3">
    <source>
        <dbReference type="EMBL" id="GCB82406.1"/>
    </source>
</evidence>
<feature type="domain" description="Myosin motor" evidence="2">
    <location>
        <begin position="1"/>
        <end position="88"/>
    </location>
</feature>
<comment type="caution">
    <text evidence="3">The sequence shown here is derived from an EMBL/GenBank/DDBJ whole genome shotgun (WGS) entry which is preliminary data.</text>
</comment>
<protein>
    <recommendedName>
        <fullName evidence="2">Myosin motor domain-containing protein</fullName>
    </recommendedName>
</protein>
<dbReference type="GO" id="GO:0016459">
    <property type="term" value="C:myosin complex"/>
    <property type="evidence" value="ECO:0007669"/>
    <property type="project" value="UniProtKB-KW"/>
</dbReference>
<keyword evidence="1" id="KW-0505">Motor protein</keyword>
<organism evidence="3 4">
    <name type="scientific">Scyliorhinus torazame</name>
    <name type="common">Cloudy catshark</name>
    <name type="synonym">Catulus torazame</name>
    <dbReference type="NCBI Taxonomy" id="75743"/>
    <lineage>
        <taxon>Eukaryota</taxon>
        <taxon>Metazoa</taxon>
        <taxon>Chordata</taxon>
        <taxon>Craniata</taxon>
        <taxon>Vertebrata</taxon>
        <taxon>Chondrichthyes</taxon>
        <taxon>Elasmobranchii</taxon>
        <taxon>Galeomorphii</taxon>
        <taxon>Galeoidea</taxon>
        <taxon>Carcharhiniformes</taxon>
        <taxon>Scyliorhinidae</taxon>
        <taxon>Scyliorhinus</taxon>
    </lineage>
</organism>
<dbReference type="PANTHER" id="PTHR46049:SF2">
    <property type="entry name" value="UNCONVENTIONAL MYOSIN-X"/>
    <property type="match status" value="1"/>
</dbReference>
<dbReference type="Proteomes" id="UP000288216">
    <property type="component" value="Unassembled WGS sequence"/>
</dbReference>
<dbReference type="GO" id="GO:0030705">
    <property type="term" value="P:cytoskeleton-dependent intracellular transport"/>
    <property type="evidence" value="ECO:0007669"/>
    <property type="project" value="TreeGrafter"/>
</dbReference>
<dbReference type="STRING" id="75743.A0A401QAM6"/>
<dbReference type="OrthoDB" id="312459at2759"/>
<dbReference type="SUPFAM" id="SSF52540">
    <property type="entry name" value="P-loop containing nucleoside triphosphate hydrolases"/>
    <property type="match status" value="1"/>
</dbReference>
<evidence type="ECO:0000259" key="2">
    <source>
        <dbReference type="PROSITE" id="PS51456"/>
    </source>
</evidence>
<dbReference type="EMBL" id="BFAA01024744">
    <property type="protein sequence ID" value="GCB82406.1"/>
    <property type="molecule type" value="Genomic_DNA"/>
</dbReference>
<gene>
    <name evidence="3" type="ORF">scyTo_0022905</name>
</gene>
<dbReference type="PANTHER" id="PTHR46049">
    <property type="entry name" value="AGAP003327-PA"/>
    <property type="match status" value="1"/>
</dbReference>
<dbReference type="Pfam" id="PF00063">
    <property type="entry name" value="Myosin_head"/>
    <property type="match status" value="1"/>
</dbReference>
<name>A0A401QAM6_SCYTO</name>
<dbReference type="Gene3D" id="6.20.240.20">
    <property type="match status" value="1"/>
</dbReference>